<keyword evidence="1" id="KW-0732">Signal</keyword>
<dbReference type="RefSeq" id="WP_186774748.1">
    <property type="nucleotide sequence ID" value="NZ_SJPK01000002.1"/>
</dbReference>
<dbReference type="Proteomes" id="UP000318053">
    <property type="component" value="Unassembled WGS sequence"/>
</dbReference>
<dbReference type="AlphaFoldDB" id="A0A5C5YI28"/>
<dbReference type="EMBL" id="SJPK01000002">
    <property type="protein sequence ID" value="TWT74122.1"/>
    <property type="molecule type" value="Genomic_DNA"/>
</dbReference>
<protein>
    <submittedName>
        <fullName evidence="2">Uncharacterized protein</fullName>
    </submittedName>
</protein>
<organism evidence="2 3">
    <name type="scientific">Allorhodopirellula solitaria</name>
    <dbReference type="NCBI Taxonomy" id="2527987"/>
    <lineage>
        <taxon>Bacteria</taxon>
        <taxon>Pseudomonadati</taxon>
        <taxon>Planctomycetota</taxon>
        <taxon>Planctomycetia</taxon>
        <taxon>Pirellulales</taxon>
        <taxon>Pirellulaceae</taxon>
        <taxon>Allorhodopirellula</taxon>
    </lineage>
</organism>
<keyword evidence="3" id="KW-1185">Reference proteome</keyword>
<name>A0A5C5YI28_9BACT</name>
<proteinExistence type="predicted"/>
<feature type="signal peptide" evidence="1">
    <location>
        <begin position="1"/>
        <end position="19"/>
    </location>
</feature>
<accession>A0A5C5YI28</accession>
<feature type="chain" id="PRO_5022948799" evidence="1">
    <location>
        <begin position="20"/>
        <end position="989"/>
    </location>
</feature>
<evidence type="ECO:0000313" key="3">
    <source>
        <dbReference type="Proteomes" id="UP000318053"/>
    </source>
</evidence>
<reference evidence="2 3" key="1">
    <citation type="submission" date="2019-02" db="EMBL/GenBank/DDBJ databases">
        <title>Deep-cultivation of Planctomycetes and their phenomic and genomic characterization uncovers novel biology.</title>
        <authorList>
            <person name="Wiegand S."/>
            <person name="Jogler M."/>
            <person name="Boedeker C."/>
            <person name="Pinto D."/>
            <person name="Vollmers J."/>
            <person name="Rivas-Marin E."/>
            <person name="Kohn T."/>
            <person name="Peeters S.H."/>
            <person name="Heuer A."/>
            <person name="Rast P."/>
            <person name="Oberbeckmann S."/>
            <person name="Bunk B."/>
            <person name="Jeske O."/>
            <person name="Meyerdierks A."/>
            <person name="Storesund J.E."/>
            <person name="Kallscheuer N."/>
            <person name="Luecker S."/>
            <person name="Lage O.M."/>
            <person name="Pohl T."/>
            <person name="Merkel B.J."/>
            <person name="Hornburger P."/>
            <person name="Mueller R.-W."/>
            <person name="Bruemmer F."/>
            <person name="Labrenz M."/>
            <person name="Spormann A.M."/>
            <person name="Op Den Camp H."/>
            <person name="Overmann J."/>
            <person name="Amann R."/>
            <person name="Jetten M.S.M."/>
            <person name="Mascher T."/>
            <person name="Medema M.H."/>
            <person name="Devos D.P."/>
            <person name="Kaster A.-K."/>
            <person name="Ovreas L."/>
            <person name="Rohde M."/>
            <person name="Galperin M.Y."/>
            <person name="Jogler C."/>
        </authorList>
    </citation>
    <scope>NUCLEOTIDE SEQUENCE [LARGE SCALE GENOMIC DNA]</scope>
    <source>
        <strain evidence="2 3">CA85</strain>
    </source>
</reference>
<evidence type="ECO:0000313" key="2">
    <source>
        <dbReference type="EMBL" id="TWT74122.1"/>
    </source>
</evidence>
<evidence type="ECO:0000256" key="1">
    <source>
        <dbReference type="SAM" id="SignalP"/>
    </source>
</evidence>
<gene>
    <name evidence="2" type="ORF">CA85_10080</name>
</gene>
<comment type="caution">
    <text evidence="2">The sequence shown here is derived from an EMBL/GenBank/DDBJ whole genome shotgun (WGS) entry which is preliminary data.</text>
</comment>
<sequence precursor="true">MMRPFLLIVSLLVTLPATRCCWAQQRAQEAAQEQPAANPPRYWTTQWAFEDIDAGKLVSRLARIGIDIGVPLDGKVTVQFEVGVPWTALGDGAAYRFDGTLRSPSLRVDTIRCDDLRADVRYRSGKVSLSNLRTRLTTATSDVAGVIDGEGTAELIPRGDVTAKLNVKDIALRPITDLVMKVRSGSANTLIQAGTVSGNVQFAAPLDAISDVSSYELQANLQGDSLQLQGLPPASLDIRDVSIESSTLNLGRFELSATDDEFDSLRLQGTAVLPLAGVGPFQVDVAGDDIPTQSVAAFFQSASGQAGTSDAFAWVQGKLDFRGQGKGRLAASLADSQWDIQAAVASPGLRVAGVDLGILEHEIHLNPSHLQVQPTRTDGELPAQMRVRRIACDYVVEADAVRLDSLDAELFGGSLTGSGSVPFSGQGLVVADVKFADIRPVIRLPLSTANPPDFSASFAGDLKWRVPVGLLDQPASHQGTARLDVANMRLGDEALGELSLELSADQGEVSLRGDGRVLDGTVRIDMAAATSPEDRWSDVIGRLHRSNIRLGNLPIGSMLRLAGMTHLNVQGDLSGEVSGTSLPQLGRSGADTQWELNVTNLRHENTLVSRRITSRGRFDGRVLSIDSLVGDYAGGSARSSGRIEIDRHTGELQLRTDLTARIDRVDVHRGLLFAPAISDRAEGKVSATVRVSGIDQALRVRGNAIGRDLAVSDIPLGTARSGIHLDADIVNRRWKLRLPTITAQVGGGSLDGDVTVASSQRGASGVDLSSQWKARRVDFFRLSDQLGQATSRATGEITGDLSIGGKSVRSVDDIAGRFRFRLGETRGGAVPGLAGAGRWLGPVSLATEQFHVGEARGVIGNGVLTMDEFWLGGDAAVVRADGRIFLRSKRMDMEALIATGDYRDIAFDLQQLAEQYLLRTLLPGSVILDISDLLRDRTLVVRILGRIDHPIVRLQTAKTFREEAARFLIRESSRLILTSAGVGVFDGFD</sequence>